<sequence length="89" mass="9983">MKLKKLFLGILFITALTCGYQPEDFLCQSVTTVQEVASSSLSTYRVVNEERKVENFKPFPEKDKPAVEIAGFILKIDNRFASSPPRASP</sequence>
<evidence type="ECO:0000313" key="1">
    <source>
        <dbReference type="EMBL" id="TCK05236.1"/>
    </source>
</evidence>
<reference evidence="1 2" key="1">
    <citation type="submission" date="2019-03" db="EMBL/GenBank/DDBJ databases">
        <title>Genomic Encyclopedia of Archaeal and Bacterial Type Strains, Phase II (KMG-II): from individual species to whole genera.</title>
        <authorList>
            <person name="Goeker M."/>
        </authorList>
    </citation>
    <scope>NUCLEOTIDE SEQUENCE [LARGE SCALE GENOMIC DNA]</scope>
    <source>
        <strain evidence="1 2">DSM 24425</strain>
    </source>
</reference>
<proteinExistence type="predicted"/>
<dbReference type="RefSeq" id="WP_132525777.1">
    <property type="nucleotide sequence ID" value="NZ_SMFV01000002.1"/>
</dbReference>
<dbReference type="AlphaFoldDB" id="A0A4V2PDI2"/>
<name>A0A4V2PDI2_9BACT</name>
<accession>A0A4V2PDI2</accession>
<protein>
    <submittedName>
        <fullName evidence="1">Uncharacterized protein</fullName>
    </submittedName>
</protein>
<dbReference type="Proteomes" id="UP000295777">
    <property type="component" value="Unassembled WGS sequence"/>
</dbReference>
<keyword evidence="2" id="KW-1185">Reference proteome</keyword>
<organism evidence="1 2">
    <name type="scientific">Phorcysia thermohydrogeniphila</name>
    <dbReference type="NCBI Taxonomy" id="936138"/>
    <lineage>
        <taxon>Bacteria</taxon>
        <taxon>Pseudomonadati</taxon>
        <taxon>Aquificota</taxon>
        <taxon>Aquificia</taxon>
        <taxon>Desulfurobacteriales</taxon>
        <taxon>Desulfurobacteriaceae</taxon>
        <taxon>Phorcysia</taxon>
    </lineage>
</organism>
<evidence type="ECO:0000313" key="2">
    <source>
        <dbReference type="Proteomes" id="UP000295777"/>
    </source>
</evidence>
<dbReference type="EMBL" id="SMFV01000002">
    <property type="protein sequence ID" value="TCK05236.1"/>
    <property type="molecule type" value="Genomic_DNA"/>
</dbReference>
<gene>
    <name evidence="1" type="ORF">CLV27_0662</name>
</gene>
<comment type="caution">
    <text evidence="1">The sequence shown here is derived from an EMBL/GenBank/DDBJ whole genome shotgun (WGS) entry which is preliminary data.</text>
</comment>